<sequence length="208" mass="21660">MGSGENSSTSPNRRSIVVGSALAAAGLGLGAGVAVGKSSGQESDTAAAEGSFTVVDRRGRQRLLLETTKPPIVLGGRTYPAHERQGPDATYLIFNDEKGDEKGGIIASSEGAQLSLDYPNGDAVHLRAQWEGKVGGAVLAMRQLGDPDAPLEEARHPNGVLLSTHTEQGTSLMLCDPQGRPRIRLQVAADGTPSIAILDEQGSIVREL</sequence>
<dbReference type="Proteomes" id="UP001550628">
    <property type="component" value="Unassembled WGS sequence"/>
</dbReference>
<evidence type="ECO:0000313" key="2">
    <source>
        <dbReference type="Proteomes" id="UP001550628"/>
    </source>
</evidence>
<dbReference type="InterPro" id="IPR006311">
    <property type="entry name" value="TAT_signal"/>
</dbReference>
<comment type="caution">
    <text evidence="1">The sequence shown here is derived from an EMBL/GenBank/DDBJ whole genome shotgun (WGS) entry which is preliminary data.</text>
</comment>
<reference evidence="1 2" key="1">
    <citation type="submission" date="2024-06" db="EMBL/GenBank/DDBJ databases">
        <title>The Natural Products Discovery Center: Release of the First 8490 Sequenced Strains for Exploring Actinobacteria Biosynthetic Diversity.</title>
        <authorList>
            <person name="Kalkreuter E."/>
            <person name="Kautsar S.A."/>
            <person name="Yang D."/>
            <person name="Bader C.D."/>
            <person name="Teijaro C.N."/>
            <person name="Fluegel L."/>
            <person name="Davis C.M."/>
            <person name="Simpson J.R."/>
            <person name="Lauterbach L."/>
            <person name="Steele A.D."/>
            <person name="Gui C."/>
            <person name="Meng S."/>
            <person name="Li G."/>
            <person name="Viehrig K."/>
            <person name="Ye F."/>
            <person name="Su P."/>
            <person name="Kiefer A.F."/>
            <person name="Nichols A."/>
            <person name="Cepeda A.J."/>
            <person name="Yan W."/>
            <person name="Fan B."/>
            <person name="Jiang Y."/>
            <person name="Adhikari A."/>
            <person name="Zheng C.-J."/>
            <person name="Schuster L."/>
            <person name="Cowan T.M."/>
            <person name="Smanski M.J."/>
            <person name="Chevrette M.G."/>
            <person name="De Carvalho L.P.S."/>
            <person name="Shen B."/>
        </authorList>
    </citation>
    <scope>NUCLEOTIDE SEQUENCE [LARGE SCALE GENOMIC DNA]</scope>
    <source>
        <strain evidence="1 2">NPDC019708</strain>
    </source>
</reference>
<gene>
    <name evidence="1" type="ORF">ABZ510_32485</name>
</gene>
<keyword evidence="2" id="KW-1185">Reference proteome</keyword>
<dbReference type="RefSeq" id="WP_356958915.1">
    <property type="nucleotide sequence ID" value="NZ_JBEYBD010000020.1"/>
</dbReference>
<name>A0ABV2X080_9NOCA</name>
<organism evidence="1 2">
    <name type="scientific">Nocardia rhamnosiphila</name>
    <dbReference type="NCBI Taxonomy" id="426716"/>
    <lineage>
        <taxon>Bacteria</taxon>
        <taxon>Bacillati</taxon>
        <taxon>Actinomycetota</taxon>
        <taxon>Actinomycetes</taxon>
        <taxon>Mycobacteriales</taxon>
        <taxon>Nocardiaceae</taxon>
        <taxon>Nocardia</taxon>
    </lineage>
</organism>
<accession>A0ABV2X080</accession>
<protein>
    <submittedName>
        <fullName evidence="1">Uncharacterized protein</fullName>
    </submittedName>
</protein>
<proteinExistence type="predicted"/>
<dbReference type="PROSITE" id="PS51318">
    <property type="entry name" value="TAT"/>
    <property type="match status" value="1"/>
</dbReference>
<dbReference type="EMBL" id="JBEYBF010000040">
    <property type="protein sequence ID" value="MEU1956554.1"/>
    <property type="molecule type" value="Genomic_DNA"/>
</dbReference>
<evidence type="ECO:0000313" key="1">
    <source>
        <dbReference type="EMBL" id="MEU1956554.1"/>
    </source>
</evidence>